<dbReference type="SUPFAM" id="SSF56037">
    <property type="entry name" value="PheT/TilS domain"/>
    <property type="match status" value="1"/>
</dbReference>
<dbReference type="SMART" id="SM00873">
    <property type="entry name" value="B3_4"/>
    <property type="match status" value="1"/>
</dbReference>
<dbReference type="PANTHER" id="PTHR39209">
    <property type="match status" value="1"/>
</dbReference>
<gene>
    <name evidence="2" type="ordered locus">Vdis_1282</name>
</gene>
<dbReference type="eggNOG" id="arCOG04250">
    <property type="taxonomic scope" value="Archaea"/>
</dbReference>
<accession>E1QRV1</accession>
<evidence type="ECO:0000313" key="3">
    <source>
        <dbReference type="Proteomes" id="UP000006681"/>
    </source>
</evidence>
<dbReference type="KEGG" id="vdi:Vdis_1282"/>
<dbReference type="Gene3D" id="3.50.40.10">
    <property type="entry name" value="Phenylalanyl-trna Synthetase, Chain B, domain 3"/>
    <property type="match status" value="1"/>
</dbReference>
<evidence type="ECO:0000259" key="1">
    <source>
        <dbReference type="SMART" id="SM00873"/>
    </source>
</evidence>
<dbReference type="PANTHER" id="PTHR39209:SF2">
    <property type="entry name" value="CYTOPLASMIC PROTEIN"/>
    <property type="match status" value="1"/>
</dbReference>
<evidence type="ECO:0000313" key="2">
    <source>
        <dbReference type="EMBL" id="ADN50668.1"/>
    </source>
</evidence>
<protein>
    <submittedName>
        <fullName evidence="2">B3/4 domain protein</fullName>
    </submittedName>
</protein>
<dbReference type="HOGENOM" id="CLU_076869_2_0_2"/>
<dbReference type="InterPro" id="IPR005146">
    <property type="entry name" value="B3/B4_tRNA-bd"/>
</dbReference>
<keyword evidence="3" id="KW-1185">Reference proteome</keyword>
<dbReference type="InterPro" id="IPR020825">
    <property type="entry name" value="Phe-tRNA_synthase-like_B3/B4"/>
</dbReference>
<proteinExistence type="predicted"/>
<dbReference type="AlphaFoldDB" id="E1QRV1"/>
<dbReference type="GO" id="GO:0003723">
    <property type="term" value="F:RNA binding"/>
    <property type="evidence" value="ECO:0007669"/>
    <property type="project" value="InterPro"/>
</dbReference>
<name>E1QRV1_VULDI</name>
<dbReference type="Proteomes" id="UP000006681">
    <property type="component" value="Chromosome"/>
</dbReference>
<dbReference type="EMBL" id="CP002100">
    <property type="protein sequence ID" value="ADN50668.1"/>
    <property type="molecule type" value="Genomic_DNA"/>
</dbReference>
<sequence length="232" mass="26216">MKFSIDNKLRGKVFVGVGIVHNVRNGEYPSELLTVINDTVKEVRSKYSLDSLKDDPIIRRYRDFYWHELGIDPTKQRPAQEALLRRVLRGEDLPRINPMVDIGNAASIKYLVPIGLYDIDSFGGRDLVIRYARDGEVFNPIGSPRKSLTSNQIILSTMDGLILHVYPYRDSETTKIRPETRNVLIVTAGVPGIDEDRLINSAQFIIDLAVKYLGGNAHVNPTVVRDERDINA</sequence>
<feature type="domain" description="B3/B4 tRNA-binding" evidence="1">
    <location>
        <begin position="61"/>
        <end position="214"/>
    </location>
</feature>
<organism evidence="2 3">
    <name type="scientific">Vulcanisaeta distributa (strain DSM 14429 / JCM 11212 / NBRC 100878 / IC-017)</name>
    <dbReference type="NCBI Taxonomy" id="572478"/>
    <lineage>
        <taxon>Archaea</taxon>
        <taxon>Thermoproteota</taxon>
        <taxon>Thermoprotei</taxon>
        <taxon>Thermoproteales</taxon>
        <taxon>Thermoproteaceae</taxon>
        <taxon>Vulcanisaeta</taxon>
    </lineage>
</organism>
<dbReference type="GO" id="GO:0004826">
    <property type="term" value="F:phenylalanine-tRNA ligase activity"/>
    <property type="evidence" value="ECO:0007669"/>
    <property type="project" value="InterPro"/>
</dbReference>
<reference evidence="3" key="2">
    <citation type="journal article" date="2010" name="Stand. Genomic Sci.">
        <title>Complete genome sequence of Vulcanisaeta distributa type strain (IC-017T).</title>
        <authorList>
            <person name="Mavromatis K."/>
            <person name="Sikorski J."/>
            <person name="Pabst E."/>
            <person name="Teshima H."/>
            <person name="Lapidus A."/>
            <person name="Lucas S."/>
            <person name="Nolan M."/>
            <person name="Glavina Del Rio T."/>
            <person name="Cheng J."/>
            <person name="Bruce D."/>
            <person name="Goodwin L."/>
            <person name="Pitluck S."/>
            <person name="Liolios K."/>
            <person name="Ivanova N."/>
            <person name="Mikhailova N."/>
            <person name="Pati A."/>
            <person name="Chen A."/>
            <person name="Palaniappan K."/>
            <person name="Land M."/>
            <person name="Hauser L."/>
            <person name="Chang Y."/>
            <person name="Jeffries C."/>
            <person name="Rohde M."/>
            <person name="Spring S."/>
            <person name="Goker M."/>
            <person name="Wirth R."/>
            <person name="Woyke T."/>
            <person name="Bristow J."/>
            <person name="Eisen J."/>
            <person name="Markowitz V."/>
            <person name="Hugenholtz P."/>
            <person name="Klenk H."/>
            <person name="Kyrpides N."/>
        </authorList>
    </citation>
    <scope>NUCLEOTIDE SEQUENCE [LARGE SCALE GENOMIC DNA]</scope>
    <source>
        <strain evidence="3">DSM 14429 / JCM 11212 / NBRC 100878 / IC-017</strain>
    </source>
</reference>
<reference evidence="2 3" key="1">
    <citation type="journal article" date="2010" name="Stand. Genomic Sci.">
        <title>Complete genome sequence of Vulcanisaeta distributa type strain (IC-017).</title>
        <authorList>
            <person name="Mavromatis K."/>
            <person name="Sikorski J."/>
            <person name="Pabst E."/>
            <person name="Teshima H."/>
            <person name="Lapidus A."/>
            <person name="Lucas S."/>
            <person name="Nolan M."/>
            <person name="Glavina Del Rio T."/>
            <person name="Cheng J.F."/>
            <person name="Bruce D."/>
            <person name="Goodwin L."/>
            <person name="Pitluck S."/>
            <person name="Liolios K."/>
            <person name="Ivanova N."/>
            <person name="Mikhailova N."/>
            <person name="Pati A."/>
            <person name="Chen A."/>
            <person name="Palaniappan K."/>
            <person name="Land M."/>
            <person name="Hauser L."/>
            <person name="Chang Y.J."/>
            <person name="Jeffries C.D."/>
            <person name="Rohde M."/>
            <person name="Spring S."/>
            <person name="Goker M."/>
            <person name="Wirth R."/>
            <person name="Woyke T."/>
            <person name="Bristow J."/>
            <person name="Eisen J.A."/>
            <person name="Markowitz V."/>
            <person name="Hugenholtz P."/>
            <person name="Klenk H.P."/>
            <person name="Kyrpides N.C."/>
        </authorList>
    </citation>
    <scope>NUCLEOTIDE SEQUENCE [LARGE SCALE GENOMIC DNA]</scope>
    <source>
        <strain evidence="3">DSM 14429 / JCM 11212 / NBRC 100878 / IC-017</strain>
    </source>
</reference>
<dbReference type="Pfam" id="PF03483">
    <property type="entry name" value="B3_4"/>
    <property type="match status" value="1"/>
</dbReference>